<sequence length="799" mass="78009">MKPCSPRFLSTRIMLAASVLSWPLAATHVSAANVWDGGGDGNWGTGANWDDDNVPSFPVGITFGGTGGLASTNNLTGITVNGITFASGAGAFVIGGNSFSLGGNIVNNSASLQTINNAIALTANRTVNTATGDITLGGAITGSFGLIKTGAGKLTLSGTGGTSQLAVGDGAAGGTAELSGGAWTQAGTITNMGLVVGNGAGSSGALTISGGTHTFGGDNYSNAVRIGTTTAAGQTANGSLTITGGLVKVGTTGTLDAAVNLGTQISGGGTSTGTLNISGGEMQIAGRLLMGANNAANTATVTLSGTGVLNMTRTGSTSDRGQIRMGAGASTVNFNGGTYIASGLYSSDSSTTSNVYFNGSEIRANASGGSFGNGGTANFRIETGGLVFNTNGFDTTIGTALKNSLTTTGAFTKNGNGQLSLTAANTYTGTTTVNGGTLRFANSGSLGANAAVVMQAGTTLRFDRNDTFGDATSVPTVTVTANNGATITNGNFFNNLSSVTLNGSSLVSNGGANANYQAFKLSGTVTATGSSGISVSGSPGNANTQIHLGGNAANSQTTFSVTGVADSLSVSAVLRNGVTGGSGAVVTAGLIKTGAGTMTLSGVNTYGGATSINQGKLALGGSGSIAASTTINIASGAFLDVSGTSSTWSLGSGQTLTGNGTVTGNATISGTVAAGNSIGALAFSNTLTLLGTVNAELDASLVTADLVTAGNIAFGGTLNAANLGGTLDQGQTYNLFDFTSASGAFDTVNLPTLTNGLSWDTSSLYTQGTISIVPEPTAAFALPMGLTLLLGVRRRHCIL</sequence>
<feature type="chain" id="PRO_5036713045" evidence="2">
    <location>
        <begin position="32"/>
        <end position="799"/>
    </location>
</feature>
<dbReference type="EMBL" id="CP073100">
    <property type="protein sequence ID" value="QUE52121.1"/>
    <property type="molecule type" value="Genomic_DNA"/>
</dbReference>
<name>A0A975PGB5_9BACT</name>
<evidence type="ECO:0000313" key="3">
    <source>
        <dbReference type="EMBL" id="QUE52121.1"/>
    </source>
</evidence>
<proteinExistence type="predicted"/>
<evidence type="ECO:0000256" key="2">
    <source>
        <dbReference type="SAM" id="SignalP"/>
    </source>
</evidence>
<accession>A0A975PGB5</accession>
<dbReference type="KEGG" id="lamb:KBB96_04330"/>
<evidence type="ECO:0000256" key="1">
    <source>
        <dbReference type="ARBA" id="ARBA00022729"/>
    </source>
</evidence>
<keyword evidence="1 2" id="KW-0732">Signal</keyword>
<gene>
    <name evidence="3" type="ORF">KBB96_04330</name>
</gene>
<reference evidence="3" key="1">
    <citation type="submission" date="2021-04" db="EMBL/GenBank/DDBJ databases">
        <title>Luteolibacter sp. 32A isolated from the skin of an Anderson's salamander (Ambystoma andersonii).</title>
        <authorList>
            <person name="Spergser J."/>
            <person name="Busse H.-J."/>
        </authorList>
    </citation>
    <scope>NUCLEOTIDE SEQUENCE</scope>
    <source>
        <strain evidence="3">32A</strain>
    </source>
</reference>
<protein>
    <submittedName>
        <fullName evidence="3">Autotransporter-associated beta strand repeat-containing protein</fullName>
    </submittedName>
</protein>
<dbReference type="InterPro" id="IPR013425">
    <property type="entry name" value="Autotrns_rpt"/>
</dbReference>
<feature type="signal peptide" evidence="2">
    <location>
        <begin position="1"/>
        <end position="31"/>
    </location>
</feature>
<dbReference type="AlphaFoldDB" id="A0A975PGB5"/>
<keyword evidence="4" id="KW-1185">Reference proteome</keyword>
<dbReference type="NCBIfam" id="TIGR02601">
    <property type="entry name" value="autotrns_rpt"/>
    <property type="match status" value="2"/>
</dbReference>
<dbReference type="Pfam" id="PF12951">
    <property type="entry name" value="PATR"/>
    <property type="match status" value="2"/>
</dbReference>
<dbReference type="RefSeq" id="WP_211632707.1">
    <property type="nucleotide sequence ID" value="NZ_CP073100.1"/>
</dbReference>
<evidence type="ECO:0000313" key="4">
    <source>
        <dbReference type="Proteomes" id="UP000676169"/>
    </source>
</evidence>
<dbReference type="Proteomes" id="UP000676169">
    <property type="component" value="Chromosome"/>
</dbReference>
<organism evidence="3 4">
    <name type="scientific">Luteolibacter ambystomatis</name>
    <dbReference type="NCBI Taxonomy" id="2824561"/>
    <lineage>
        <taxon>Bacteria</taxon>
        <taxon>Pseudomonadati</taxon>
        <taxon>Verrucomicrobiota</taxon>
        <taxon>Verrucomicrobiia</taxon>
        <taxon>Verrucomicrobiales</taxon>
        <taxon>Verrucomicrobiaceae</taxon>
        <taxon>Luteolibacter</taxon>
    </lineage>
</organism>